<proteinExistence type="predicted"/>
<dbReference type="EMBL" id="BJND01000082">
    <property type="protein sequence ID" value="GEC09801.1"/>
    <property type="molecule type" value="Genomic_DNA"/>
</dbReference>
<name>A0A4Y3VVP2_9ACTN</name>
<protein>
    <recommendedName>
        <fullName evidence="1">Glycosyltransferase 2-like domain-containing protein</fullName>
    </recommendedName>
</protein>
<dbReference type="InterPro" id="IPR029044">
    <property type="entry name" value="Nucleotide-diphossugar_trans"/>
</dbReference>
<keyword evidence="3" id="KW-1185">Reference proteome</keyword>
<gene>
    <name evidence="2" type="ORF">SSP24_74560</name>
</gene>
<dbReference type="SUPFAM" id="SSF53448">
    <property type="entry name" value="Nucleotide-diphospho-sugar transferases"/>
    <property type="match status" value="1"/>
</dbReference>
<evidence type="ECO:0000259" key="1">
    <source>
        <dbReference type="Pfam" id="PF00535"/>
    </source>
</evidence>
<dbReference type="Gene3D" id="3.90.550.10">
    <property type="entry name" value="Spore Coat Polysaccharide Biosynthesis Protein SpsA, Chain A"/>
    <property type="match status" value="1"/>
</dbReference>
<organism evidence="2 3">
    <name type="scientific">Streptomyces spinoverrucosus</name>
    <dbReference type="NCBI Taxonomy" id="284043"/>
    <lineage>
        <taxon>Bacteria</taxon>
        <taxon>Bacillati</taxon>
        <taxon>Actinomycetota</taxon>
        <taxon>Actinomycetes</taxon>
        <taxon>Kitasatosporales</taxon>
        <taxon>Streptomycetaceae</taxon>
        <taxon>Streptomyces</taxon>
    </lineage>
</organism>
<feature type="domain" description="Glycosyltransferase 2-like" evidence="1">
    <location>
        <begin position="9"/>
        <end position="100"/>
    </location>
</feature>
<dbReference type="Pfam" id="PF00535">
    <property type="entry name" value="Glycos_transf_2"/>
    <property type="match status" value="1"/>
</dbReference>
<comment type="caution">
    <text evidence="2">The sequence shown here is derived from an EMBL/GenBank/DDBJ whole genome shotgun (WGS) entry which is preliminary data.</text>
</comment>
<accession>A0A4Y3VVP2</accession>
<dbReference type="PANTHER" id="PTHR22916">
    <property type="entry name" value="GLYCOSYLTRANSFERASE"/>
    <property type="match status" value="1"/>
</dbReference>
<dbReference type="Proteomes" id="UP000317881">
    <property type="component" value="Unassembled WGS sequence"/>
</dbReference>
<dbReference type="InterPro" id="IPR001173">
    <property type="entry name" value="Glyco_trans_2-like"/>
</dbReference>
<evidence type="ECO:0000313" key="3">
    <source>
        <dbReference type="Proteomes" id="UP000317881"/>
    </source>
</evidence>
<dbReference type="CDD" id="cd00761">
    <property type="entry name" value="Glyco_tranf_GTA_type"/>
    <property type="match status" value="1"/>
</dbReference>
<reference evidence="2 3" key="1">
    <citation type="submission" date="2019-06" db="EMBL/GenBank/DDBJ databases">
        <title>Whole genome shotgun sequence of Streptomyces spinoverrucosus NBRC 14228.</title>
        <authorList>
            <person name="Hosoyama A."/>
            <person name="Uohara A."/>
            <person name="Ohji S."/>
            <person name="Ichikawa N."/>
        </authorList>
    </citation>
    <scope>NUCLEOTIDE SEQUENCE [LARGE SCALE GENOMIC DNA]</scope>
    <source>
        <strain evidence="2 3">NBRC 14228</strain>
    </source>
</reference>
<sequence>MTVTQPDVTVLIGAYEAMPYLVECLASVEAQTIGPERIEVIAVDDSSTDGTGECLEEFTARVPMPVTVIRQENSGGRSGPRNIGLGKATGRYVFFLDADDRA</sequence>
<evidence type="ECO:0000313" key="2">
    <source>
        <dbReference type="EMBL" id="GEC09801.1"/>
    </source>
</evidence>
<dbReference type="AlphaFoldDB" id="A0A4Y3VVP2"/>